<keyword evidence="5 7" id="KW-1015">Disulfide bond</keyword>
<comment type="similarity">
    <text evidence="6 7">Belongs to the protease inhibitor I19 family.</text>
</comment>
<keyword evidence="4 7" id="KW-0722">Serine protease inhibitor</keyword>
<feature type="domain" description="Pacifastin" evidence="10">
    <location>
        <begin position="19"/>
        <end position="54"/>
    </location>
</feature>
<keyword evidence="9" id="KW-0732">Signal</keyword>
<proteinExistence type="inferred from homology"/>
<dbReference type="Proteomes" id="UP001153709">
    <property type="component" value="Chromosome 5"/>
</dbReference>
<dbReference type="OrthoDB" id="10026631at2759"/>
<feature type="compositionally biased region" description="Basic and acidic residues" evidence="8">
    <location>
        <begin position="112"/>
        <end position="138"/>
    </location>
</feature>
<evidence type="ECO:0000256" key="3">
    <source>
        <dbReference type="ARBA" id="ARBA00022690"/>
    </source>
</evidence>
<evidence type="ECO:0000256" key="5">
    <source>
        <dbReference type="ARBA" id="ARBA00023157"/>
    </source>
</evidence>
<gene>
    <name evidence="11" type="ORF">DIABBA_LOCUS7633</name>
</gene>
<dbReference type="PROSITE" id="PS51446">
    <property type="entry name" value="PACIFASTIN"/>
    <property type="match status" value="1"/>
</dbReference>
<evidence type="ECO:0000256" key="4">
    <source>
        <dbReference type="ARBA" id="ARBA00022900"/>
    </source>
</evidence>
<keyword evidence="3 7" id="KW-0646">Protease inhibitor</keyword>
<comment type="subcellular location">
    <subcellularLocation>
        <location evidence="1">Secreted</location>
    </subcellularLocation>
</comment>
<evidence type="ECO:0000256" key="7">
    <source>
        <dbReference type="PROSITE-ProRule" id="PRU00776"/>
    </source>
</evidence>
<feature type="chain" id="PRO_5040380551" description="Pacifastin domain-containing protein" evidence="9">
    <location>
        <begin position="23"/>
        <end position="178"/>
    </location>
</feature>
<evidence type="ECO:0000313" key="12">
    <source>
        <dbReference type="Proteomes" id="UP001153709"/>
    </source>
</evidence>
<name>A0A9N9SXZ3_DIABA</name>
<feature type="signal peptide" evidence="9">
    <location>
        <begin position="1"/>
        <end position="22"/>
    </location>
</feature>
<organism evidence="11 12">
    <name type="scientific">Diabrotica balteata</name>
    <name type="common">Banded cucumber beetle</name>
    <dbReference type="NCBI Taxonomy" id="107213"/>
    <lineage>
        <taxon>Eukaryota</taxon>
        <taxon>Metazoa</taxon>
        <taxon>Ecdysozoa</taxon>
        <taxon>Arthropoda</taxon>
        <taxon>Hexapoda</taxon>
        <taxon>Insecta</taxon>
        <taxon>Pterygota</taxon>
        <taxon>Neoptera</taxon>
        <taxon>Endopterygota</taxon>
        <taxon>Coleoptera</taxon>
        <taxon>Polyphaga</taxon>
        <taxon>Cucujiformia</taxon>
        <taxon>Chrysomeloidea</taxon>
        <taxon>Chrysomelidae</taxon>
        <taxon>Galerucinae</taxon>
        <taxon>Diabroticina</taxon>
        <taxon>Diabroticites</taxon>
        <taxon>Diabrotica</taxon>
    </lineage>
</organism>
<dbReference type="GO" id="GO:0005576">
    <property type="term" value="C:extracellular region"/>
    <property type="evidence" value="ECO:0007669"/>
    <property type="project" value="UniProtKB-SubCell"/>
</dbReference>
<evidence type="ECO:0000256" key="9">
    <source>
        <dbReference type="SAM" id="SignalP"/>
    </source>
</evidence>
<accession>A0A9N9SXZ3</accession>
<evidence type="ECO:0000259" key="10">
    <source>
        <dbReference type="PROSITE" id="PS51446"/>
    </source>
</evidence>
<evidence type="ECO:0000313" key="11">
    <source>
        <dbReference type="EMBL" id="CAG9834308.1"/>
    </source>
</evidence>
<sequence>MDWRVIALCGVVCFNISGATMCTPNSKFKMDCNLCTCSTNGKEYTCTNEMCPRINTNEQFYRTQTKDGHVLLVPKYDDQFKSDDDAYVLTQKSRKPRVSEGYPYINDMMTSKMDKGDNSKDDDVEMIKPKRQSEKLEVSENEPEVPGDVPIDDSADSNEIDNARWAPFQPRKAPDFPE</sequence>
<dbReference type="EMBL" id="OU898280">
    <property type="protein sequence ID" value="CAG9834308.1"/>
    <property type="molecule type" value="Genomic_DNA"/>
</dbReference>
<dbReference type="GO" id="GO:0004867">
    <property type="term" value="F:serine-type endopeptidase inhibitor activity"/>
    <property type="evidence" value="ECO:0007669"/>
    <property type="project" value="UniProtKB-UniRule"/>
</dbReference>
<dbReference type="InterPro" id="IPR036201">
    <property type="entry name" value="Pacifastin_dom_sf"/>
</dbReference>
<evidence type="ECO:0000256" key="6">
    <source>
        <dbReference type="ARBA" id="ARBA00029459"/>
    </source>
</evidence>
<evidence type="ECO:0000256" key="8">
    <source>
        <dbReference type="SAM" id="MobiDB-lite"/>
    </source>
</evidence>
<keyword evidence="12" id="KW-1185">Reference proteome</keyword>
<dbReference type="AlphaFoldDB" id="A0A9N9SXZ3"/>
<protein>
    <recommendedName>
        <fullName evidence="10">Pacifastin domain-containing protein</fullName>
    </recommendedName>
</protein>
<evidence type="ECO:0000256" key="2">
    <source>
        <dbReference type="ARBA" id="ARBA00022525"/>
    </source>
</evidence>
<feature type="region of interest" description="Disordered" evidence="8">
    <location>
        <begin position="107"/>
        <end position="178"/>
    </location>
</feature>
<dbReference type="Pfam" id="PF05375">
    <property type="entry name" value="Pacifastin_I"/>
    <property type="match status" value="1"/>
</dbReference>
<dbReference type="SUPFAM" id="SSF57283">
    <property type="entry name" value="PMP inhibitors"/>
    <property type="match status" value="1"/>
</dbReference>
<feature type="compositionally biased region" description="Acidic residues" evidence="8">
    <location>
        <begin position="139"/>
        <end position="159"/>
    </location>
</feature>
<feature type="disulfide bond" evidence="7">
    <location>
        <begin position="22"/>
        <end position="37"/>
    </location>
</feature>
<evidence type="ECO:0000256" key="1">
    <source>
        <dbReference type="ARBA" id="ARBA00004613"/>
    </source>
</evidence>
<comment type="caution">
    <text evidence="7">Lacks conserved residue(s) required for the propagation of feature annotation.</text>
</comment>
<keyword evidence="2" id="KW-0964">Secreted</keyword>
<reference evidence="11" key="1">
    <citation type="submission" date="2022-01" db="EMBL/GenBank/DDBJ databases">
        <authorList>
            <person name="King R."/>
        </authorList>
    </citation>
    <scope>NUCLEOTIDE SEQUENCE</scope>
</reference>
<dbReference type="InterPro" id="IPR008037">
    <property type="entry name" value="Pacifastin_dom"/>
</dbReference>